<feature type="transmembrane region" description="Helical" evidence="5">
    <location>
        <begin position="381"/>
        <end position="400"/>
    </location>
</feature>
<comment type="subcellular location">
    <subcellularLocation>
        <location evidence="1">Membrane</location>
        <topology evidence="1">Multi-pass membrane protein</topology>
    </subcellularLocation>
</comment>
<evidence type="ECO:0000313" key="7">
    <source>
        <dbReference type="Proteomes" id="UP000239250"/>
    </source>
</evidence>
<dbReference type="SUPFAM" id="SSF144091">
    <property type="entry name" value="Rhomboid-like"/>
    <property type="match status" value="1"/>
</dbReference>
<feature type="transmembrane region" description="Helical" evidence="5">
    <location>
        <begin position="203"/>
        <end position="221"/>
    </location>
</feature>
<feature type="transmembrane region" description="Helical" evidence="5">
    <location>
        <begin position="296"/>
        <end position="314"/>
    </location>
</feature>
<evidence type="ECO:0008006" key="8">
    <source>
        <dbReference type="Google" id="ProtNLM"/>
    </source>
</evidence>
<organism evidence="6 7">
    <name type="scientific">Williamsoniiplasma luminosum</name>
    <dbReference type="NCBI Taxonomy" id="214888"/>
    <lineage>
        <taxon>Bacteria</taxon>
        <taxon>Bacillati</taxon>
        <taxon>Mycoplasmatota</taxon>
        <taxon>Mollicutes</taxon>
        <taxon>Entomoplasmatales</taxon>
        <taxon>Williamsoniiplasma</taxon>
    </lineage>
</organism>
<feature type="transmembrane region" description="Helical" evidence="5">
    <location>
        <begin position="168"/>
        <end position="191"/>
    </location>
</feature>
<evidence type="ECO:0000256" key="1">
    <source>
        <dbReference type="ARBA" id="ARBA00004141"/>
    </source>
</evidence>
<reference evidence="7" key="1">
    <citation type="submission" date="2018-02" db="EMBL/GenBank/DDBJ databases">
        <title>Firefly genomes illuminate parallel origins of bioluminescence in beetles.</title>
        <authorList>
            <person name="Fallon T.R."/>
            <person name="Lower S.E.S."/>
            <person name="Behringer M."/>
            <person name="Weng J.-K."/>
        </authorList>
    </citation>
    <scope>NUCLEOTIDE SEQUENCE [LARGE SCALE GENOMIC DNA]</scope>
</reference>
<keyword evidence="3 5" id="KW-1133">Transmembrane helix</keyword>
<dbReference type="AlphaFoldDB" id="A0A2S0NJ49"/>
<sequence length="441" mass="49371">MAIIYKNIKNSLTNFFLKQENYKKTINLKSNAIYFYSSANPINVIKLSDSKNEDENDLFLEDLLKKMKSSIHHKPSFLNLVVNENLTSEFKKDDDGSLEIIGNFEFIKEKLQEFFPSIMNINAEKTGMFSKKPDKEKEDDDGVGEFDTEKITKTISTLLAKAAPNKILFTWFCLAVSVLVPIVWFSLSIMYHINKELNWNSPPFFGMATLFSGGTTVSLTIDGGQWWRIFTYGFAIAGTDIMTNLIVTGFGAVALYSSLKFAEITIKKWKLIFVLILGYVITGFFSTVMLQGAITGGILNIAAITIGMLIMSVASDPKITSKFIKAKMIWPIILLIFIPFMINPSLELYFALGVGLVSGTVLMALVMAVDKKSTITSVGSLLVILTLIIVPIIFIFVRPYTEPTDPTVLQTLQVYIKNNMLSVSDADAIVAKIGWDRHIWK</sequence>
<dbReference type="InterPro" id="IPR035952">
    <property type="entry name" value="Rhomboid-like_sf"/>
</dbReference>
<feature type="transmembrane region" description="Helical" evidence="5">
    <location>
        <begin position="241"/>
        <end position="259"/>
    </location>
</feature>
<protein>
    <recommendedName>
        <fullName evidence="8">Rhomboid family intramembrane serine protease</fullName>
    </recommendedName>
</protein>
<name>A0A2S0NJ49_9MOLU</name>
<accession>A0A2S0NJ49</accession>
<feature type="transmembrane region" description="Helical" evidence="5">
    <location>
        <begin position="348"/>
        <end position="369"/>
    </location>
</feature>
<keyword evidence="4 5" id="KW-0472">Membrane</keyword>
<evidence type="ECO:0000313" key="6">
    <source>
        <dbReference type="EMBL" id="AVP49031.1"/>
    </source>
</evidence>
<dbReference type="Proteomes" id="UP000239250">
    <property type="component" value="Chromosome"/>
</dbReference>
<feature type="transmembrane region" description="Helical" evidence="5">
    <location>
        <begin position="271"/>
        <end position="290"/>
    </location>
</feature>
<evidence type="ECO:0000256" key="5">
    <source>
        <dbReference type="SAM" id="Phobius"/>
    </source>
</evidence>
<gene>
    <name evidence="6" type="ORF">C5T88_00300</name>
</gene>
<keyword evidence="2 5" id="KW-0812">Transmembrane</keyword>
<feature type="transmembrane region" description="Helical" evidence="5">
    <location>
        <begin position="326"/>
        <end position="342"/>
    </location>
</feature>
<evidence type="ECO:0000256" key="4">
    <source>
        <dbReference type="ARBA" id="ARBA00023136"/>
    </source>
</evidence>
<proteinExistence type="predicted"/>
<dbReference type="GO" id="GO:0016020">
    <property type="term" value="C:membrane"/>
    <property type="evidence" value="ECO:0007669"/>
    <property type="project" value="UniProtKB-SubCell"/>
</dbReference>
<dbReference type="RefSeq" id="WP_303662380.1">
    <property type="nucleotide sequence ID" value="NZ_CP027019.1"/>
</dbReference>
<evidence type="ECO:0000256" key="2">
    <source>
        <dbReference type="ARBA" id="ARBA00022692"/>
    </source>
</evidence>
<dbReference type="EMBL" id="CP027019">
    <property type="protein sequence ID" value="AVP49031.1"/>
    <property type="molecule type" value="Genomic_DNA"/>
</dbReference>
<evidence type="ECO:0000256" key="3">
    <source>
        <dbReference type="ARBA" id="ARBA00022989"/>
    </source>
</evidence>